<feature type="compositionally biased region" description="Low complexity" evidence="1">
    <location>
        <begin position="99"/>
        <end position="108"/>
    </location>
</feature>
<dbReference type="EMBL" id="CAJHJF010002826">
    <property type="protein sequence ID" value="CAD6930132.1"/>
    <property type="molecule type" value="Genomic_DNA"/>
</dbReference>
<proteinExistence type="predicted"/>
<name>A0A9N8LP07_9BASI</name>
<comment type="caution">
    <text evidence="2">The sequence shown here is derived from an EMBL/GenBank/DDBJ whole genome shotgun (WGS) entry which is preliminary data.</text>
</comment>
<reference evidence="2 3" key="1">
    <citation type="submission" date="2020-10" db="EMBL/GenBank/DDBJ databases">
        <authorList>
            <person name="Sedaghatjoo S."/>
        </authorList>
    </citation>
    <scope>NUCLEOTIDE SEQUENCE [LARGE SCALE GENOMIC DNA]</scope>
    <source>
        <strain evidence="2 3">LLFL</strain>
    </source>
</reference>
<organism evidence="2 3">
    <name type="scientific">Tilletia laevis</name>
    <dbReference type="NCBI Taxonomy" id="157183"/>
    <lineage>
        <taxon>Eukaryota</taxon>
        <taxon>Fungi</taxon>
        <taxon>Dikarya</taxon>
        <taxon>Basidiomycota</taxon>
        <taxon>Ustilaginomycotina</taxon>
        <taxon>Exobasidiomycetes</taxon>
        <taxon>Tilletiales</taxon>
        <taxon>Tilletiaceae</taxon>
        <taxon>Tilletia</taxon>
    </lineage>
</organism>
<gene>
    <name evidence="2" type="ORF">JKILLFL_G2378</name>
</gene>
<keyword evidence="3" id="KW-1185">Reference proteome</keyword>
<evidence type="ECO:0000256" key="1">
    <source>
        <dbReference type="SAM" id="MobiDB-lite"/>
    </source>
</evidence>
<evidence type="ECO:0000313" key="2">
    <source>
        <dbReference type="EMBL" id="CAD6930132.1"/>
    </source>
</evidence>
<feature type="region of interest" description="Disordered" evidence="1">
    <location>
        <begin position="73"/>
        <end position="119"/>
    </location>
</feature>
<evidence type="ECO:0000313" key="3">
    <source>
        <dbReference type="Proteomes" id="UP000836404"/>
    </source>
</evidence>
<sequence>MLEAAELSIQLYNEGQPDVAARIRAIYQTHKNEEENPQAAHFRALEVSTDRLAEDIRDELILVHNLLTTWTDTHERLGRTPWSSSEEDDARSPAPPAPATTGPASSNSRRAEKRRVEAS</sequence>
<accession>A0A9N8LP07</accession>
<feature type="non-terminal residue" evidence="2">
    <location>
        <position position="119"/>
    </location>
</feature>
<dbReference type="AlphaFoldDB" id="A0A9N8LP07"/>
<protein>
    <submittedName>
        <fullName evidence="2">Uncharacterized protein</fullName>
    </submittedName>
</protein>
<dbReference type="Proteomes" id="UP000836404">
    <property type="component" value="Unassembled WGS sequence"/>
</dbReference>